<accession>A0A2S7T508</accession>
<reference evidence="2" key="1">
    <citation type="submission" date="2016-11" db="EMBL/GenBank/DDBJ databases">
        <title>Trade-off between light-utilization and light-protection in marine flavobacteria.</title>
        <authorList>
            <person name="Kumagai Y."/>
            <person name="Yoshizawa S."/>
            <person name="Kogure K."/>
        </authorList>
    </citation>
    <scope>NUCLEOTIDE SEQUENCE [LARGE SCALE GENOMIC DNA]</scope>
    <source>
        <strain evidence="2">SG-18</strain>
    </source>
</reference>
<evidence type="ECO:0000313" key="2">
    <source>
        <dbReference type="Proteomes" id="UP000239366"/>
    </source>
</evidence>
<name>A0A2S7T508_9FLAO</name>
<keyword evidence="2" id="KW-1185">Reference proteome</keyword>
<evidence type="ECO:0000313" key="1">
    <source>
        <dbReference type="EMBL" id="PQJ14565.1"/>
    </source>
</evidence>
<dbReference type="RefSeq" id="WP_105000200.1">
    <property type="nucleotide sequence ID" value="NZ_MQVX01000001.1"/>
</dbReference>
<evidence type="ECO:0008006" key="3">
    <source>
        <dbReference type="Google" id="ProtNLM"/>
    </source>
</evidence>
<dbReference type="Pfam" id="PF16148">
    <property type="entry name" value="DUF4856"/>
    <property type="match status" value="1"/>
</dbReference>
<dbReference type="EMBL" id="MQVX01000001">
    <property type="protein sequence ID" value="PQJ14565.1"/>
    <property type="molecule type" value="Genomic_DNA"/>
</dbReference>
<dbReference type="AlphaFoldDB" id="A0A2S7T508"/>
<gene>
    <name evidence="1" type="ORF">BST99_01305</name>
</gene>
<dbReference type="InterPro" id="IPR032331">
    <property type="entry name" value="DUF4856"/>
</dbReference>
<dbReference type="Proteomes" id="UP000239366">
    <property type="component" value="Unassembled WGS sequence"/>
</dbReference>
<organism evidence="1 2">
    <name type="scientific">Aureicoccus marinus</name>
    <dbReference type="NCBI Taxonomy" id="754435"/>
    <lineage>
        <taxon>Bacteria</taxon>
        <taxon>Pseudomonadati</taxon>
        <taxon>Bacteroidota</taxon>
        <taxon>Flavobacteriia</taxon>
        <taxon>Flavobacteriales</taxon>
        <taxon>Flavobacteriaceae</taxon>
        <taxon>Aureicoccus</taxon>
    </lineage>
</organism>
<protein>
    <recommendedName>
        <fullName evidence="3">DUF4856 domain-containing protein</fullName>
    </recommendedName>
</protein>
<sequence>MKNLKYISLALLTGLVFIACEKEDDGPVDPIATCTDGIQNGDETGVDCGGSSCAPCTTVTEIPAIYSFQRNGESTVSFSGQTTRLMMAIEILGLLRDNTSTEAQIMAAYNHQEGVADFSDAELNASDKQVRNKTAGSYFFQNFMPSIASSAVVADFEGFVTGQVNEVFPAWNTVAAAGNAGQIADGSSTRYVNAKGLEYDQAFIKGLTGAFVADQIVGNYTFPGNLERFEAANDEGTIVDGKSYTDLEHDWDEAYGYFFGLAADGANPLAALLEGGTPGDFSSGDDEFLYKYVDNVEANFEGTAETIFEAFKAGRTAIINKDYVERDVQADILREQVAFVVAVRAVHYLKAGGNMAASPGTRLHDLSEAYGFIYSLQFLLEPGTNDEFYFTRQEVEDFLDTIYNNPTNGFWGVTTADLNSVAEAIAVKFSFSVAEVE</sequence>
<proteinExistence type="predicted"/>
<dbReference type="PROSITE" id="PS51257">
    <property type="entry name" value="PROKAR_LIPOPROTEIN"/>
    <property type="match status" value="1"/>
</dbReference>
<dbReference type="OrthoDB" id="5498726at2"/>
<comment type="caution">
    <text evidence="1">The sequence shown here is derived from an EMBL/GenBank/DDBJ whole genome shotgun (WGS) entry which is preliminary data.</text>
</comment>